<dbReference type="SUPFAM" id="SSF54495">
    <property type="entry name" value="UBC-like"/>
    <property type="match status" value="1"/>
</dbReference>
<dbReference type="EMBL" id="MEHK01000001">
    <property type="protein sequence ID" value="OEJ30054.1"/>
    <property type="molecule type" value="Genomic_DNA"/>
</dbReference>
<dbReference type="Pfam" id="PF00179">
    <property type="entry name" value="UQ_con"/>
    <property type="match status" value="1"/>
</dbReference>
<dbReference type="STRING" id="36818.BGK67_00435"/>
<dbReference type="Proteomes" id="UP000095705">
    <property type="component" value="Unassembled WGS sequence"/>
</dbReference>
<comment type="caution">
    <text evidence="2">The sequence shown here is derived from an EMBL/GenBank/DDBJ whole genome shotgun (WGS) entry which is preliminary data.</text>
</comment>
<organism evidence="2 3">
    <name type="scientific">Streptomyces subrutilus</name>
    <dbReference type="NCBI Taxonomy" id="36818"/>
    <lineage>
        <taxon>Bacteria</taxon>
        <taxon>Bacillati</taxon>
        <taxon>Actinomycetota</taxon>
        <taxon>Actinomycetes</taxon>
        <taxon>Kitasatosporales</taxon>
        <taxon>Streptomycetaceae</taxon>
        <taxon>Streptomyces</taxon>
    </lineage>
</organism>
<dbReference type="PROSITE" id="PS50127">
    <property type="entry name" value="UBC_2"/>
    <property type="match status" value="1"/>
</dbReference>
<keyword evidence="3" id="KW-1185">Reference proteome</keyword>
<feature type="domain" description="UBC core" evidence="1">
    <location>
        <begin position="3"/>
        <end position="150"/>
    </location>
</feature>
<dbReference type="SMART" id="SM00212">
    <property type="entry name" value="UBCc"/>
    <property type="match status" value="1"/>
</dbReference>
<dbReference type="InterPro" id="IPR000608">
    <property type="entry name" value="UBC"/>
</dbReference>
<name>A0A1E5PKK4_9ACTN</name>
<dbReference type="Gene3D" id="3.10.110.10">
    <property type="entry name" value="Ubiquitin Conjugating Enzyme"/>
    <property type="match status" value="1"/>
</dbReference>
<evidence type="ECO:0000259" key="1">
    <source>
        <dbReference type="PROSITE" id="PS50127"/>
    </source>
</evidence>
<sequence>MTSAESRLQKEIQTLHGSGATEVKVFPCIDGDTLRWRAELLPPEESMFHGRHFMVEITVPDTYPYVPPRMQFSTPLYHPNVTTDGAIVMSRLGKDWSPALSIEKILMDVLTLLDAPEMNDPVRADAADLYAKSREDYCRTAREATEPYAV</sequence>
<dbReference type="InterPro" id="IPR050113">
    <property type="entry name" value="Ub_conjugating_enzyme"/>
</dbReference>
<evidence type="ECO:0000313" key="2">
    <source>
        <dbReference type="EMBL" id="OEJ30054.1"/>
    </source>
</evidence>
<evidence type="ECO:0000313" key="3">
    <source>
        <dbReference type="Proteomes" id="UP000095705"/>
    </source>
</evidence>
<accession>A0A1E5PKK4</accession>
<dbReference type="AlphaFoldDB" id="A0A1E5PKK4"/>
<dbReference type="InterPro" id="IPR016135">
    <property type="entry name" value="UBQ-conjugating_enzyme/RWD"/>
</dbReference>
<dbReference type="RefSeq" id="WP_069918169.1">
    <property type="nucleotide sequence ID" value="NZ_MEHK01000001.1"/>
</dbReference>
<protein>
    <recommendedName>
        <fullName evidence="1">UBC core domain-containing protein</fullName>
    </recommendedName>
</protein>
<gene>
    <name evidence="2" type="ORF">BGK67_00435</name>
</gene>
<dbReference type="PANTHER" id="PTHR24067">
    <property type="entry name" value="UBIQUITIN-CONJUGATING ENZYME E2"/>
    <property type="match status" value="1"/>
</dbReference>
<proteinExistence type="predicted"/>
<reference evidence="2 3" key="1">
    <citation type="submission" date="2016-08" db="EMBL/GenBank/DDBJ databases">
        <title>The complete genome of Streptomyces subrutilus 10-1-1.</title>
        <authorList>
            <person name="Chen X."/>
        </authorList>
    </citation>
    <scope>NUCLEOTIDE SEQUENCE [LARGE SCALE GENOMIC DNA]</scope>
    <source>
        <strain evidence="2 3">10-1-1</strain>
    </source>
</reference>